<dbReference type="Pfam" id="PF00411">
    <property type="entry name" value="Ribosomal_S11"/>
    <property type="match status" value="1"/>
</dbReference>
<dbReference type="SUPFAM" id="SSF53137">
    <property type="entry name" value="Translational machinery components"/>
    <property type="match status" value="1"/>
</dbReference>
<keyword evidence="5" id="KW-1133">Transmembrane helix</keyword>
<reference evidence="6" key="1">
    <citation type="submission" date="2020-07" db="EMBL/GenBank/DDBJ databases">
        <title>Complete mitochondrial genomes reveal population-level patterns in the widespread red alga Gelidiella fanii (Gelidiales, Rhodophyta).</title>
        <authorList>
            <person name="Boo G.H."/>
            <person name="Zubia M."/>
            <person name="Hughey J.R."/>
            <person name="Sherwood A.R."/>
            <person name="Fujii M.T."/>
            <person name="Boo S.M."/>
            <person name="Miller K.A."/>
        </authorList>
    </citation>
    <scope>NUCLEOTIDE SEQUENCE</scope>
</reference>
<dbReference type="EMBL" id="MT742597">
    <property type="protein sequence ID" value="QNM39486.1"/>
    <property type="molecule type" value="Genomic_DNA"/>
</dbReference>
<keyword evidence="6" id="KW-0496">Mitochondrion</keyword>
<dbReference type="GO" id="GO:1990904">
    <property type="term" value="C:ribonucleoprotein complex"/>
    <property type="evidence" value="ECO:0007669"/>
    <property type="project" value="UniProtKB-KW"/>
</dbReference>
<dbReference type="AlphaFoldDB" id="A0A7G9IVU2"/>
<organism evidence="6">
    <name type="scientific">Gelidiella fanii</name>
    <dbReference type="NCBI Taxonomy" id="485435"/>
    <lineage>
        <taxon>Eukaryota</taxon>
        <taxon>Rhodophyta</taxon>
        <taxon>Florideophyceae</taxon>
        <taxon>Rhodymeniophycidae</taxon>
        <taxon>Gelidiales</taxon>
        <taxon>Gelidiellaceae</taxon>
        <taxon>Gelidiella</taxon>
    </lineage>
</organism>
<sequence length="120" mass="13639">MTNINYSKSLLLKVYFQPTNILFTLTFLEGSIVFWTSVGMWKITGTKKLTLAAIEIALKAIFKKVAQLNCKFLHIELCGFNKNKKTITKLLKSGSTKIRSISDKTSNPHNGCRKKKSRRI</sequence>
<geneLocation type="mitochondrion" evidence="6"/>
<dbReference type="Gene3D" id="3.30.420.80">
    <property type="entry name" value="Ribosomal protein S11"/>
    <property type="match status" value="1"/>
</dbReference>
<evidence type="ECO:0000256" key="2">
    <source>
        <dbReference type="ARBA" id="ARBA00022980"/>
    </source>
</evidence>
<protein>
    <submittedName>
        <fullName evidence="6">Ribosomal protein S11</fullName>
    </submittedName>
</protein>
<dbReference type="GO" id="GO:0006412">
    <property type="term" value="P:translation"/>
    <property type="evidence" value="ECO:0007669"/>
    <property type="project" value="InterPro"/>
</dbReference>
<gene>
    <name evidence="6" type="primary">rps11</name>
</gene>
<feature type="compositionally biased region" description="Polar residues" evidence="4">
    <location>
        <begin position="96"/>
        <end position="109"/>
    </location>
</feature>
<name>A0A7G9IVU2_9FLOR</name>
<evidence type="ECO:0000256" key="3">
    <source>
        <dbReference type="ARBA" id="ARBA00023274"/>
    </source>
</evidence>
<dbReference type="PANTHER" id="PTHR11759">
    <property type="entry name" value="40S RIBOSOMAL PROTEIN S14/30S RIBOSOMAL PROTEIN S11"/>
    <property type="match status" value="1"/>
</dbReference>
<keyword evidence="3" id="KW-0687">Ribonucleoprotein</keyword>
<accession>A0A7G9IVU2</accession>
<evidence type="ECO:0000313" key="6">
    <source>
        <dbReference type="EMBL" id="QNM39486.1"/>
    </source>
</evidence>
<feature type="compositionally biased region" description="Basic residues" evidence="4">
    <location>
        <begin position="111"/>
        <end position="120"/>
    </location>
</feature>
<evidence type="ECO:0000256" key="4">
    <source>
        <dbReference type="SAM" id="MobiDB-lite"/>
    </source>
</evidence>
<dbReference type="InterPro" id="IPR001971">
    <property type="entry name" value="Ribosomal_uS11"/>
</dbReference>
<dbReference type="GO" id="GO:0005840">
    <property type="term" value="C:ribosome"/>
    <property type="evidence" value="ECO:0007669"/>
    <property type="project" value="UniProtKB-KW"/>
</dbReference>
<dbReference type="HAMAP" id="MF_01310">
    <property type="entry name" value="Ribosomal_uS11"/>
    <property type="match status" value="1"/>
</dbReference>
<keyword evidence="5" id="KW-0472">Membrane</keyword>
<feature type="region of interest" description="Disordered" evidence="4">
    <location>
        <begin position="96"/>
        <end position="120"/>
    </location>
</feature>
<feature type="transmembrane region" description="Helical" evidence="5">
    <location>
        <begin position="20"/>
        <end position="41"/>
    </location>
</feature>
<evidence type="ECO:0000256" key="5">
    <source>
        <dbReference type="SAM" id="Phobius"/>
    </source>
</evidence>
<keyword evidence="2 6" id="KW-0689">Ribosomal protein</keyword>
<dbReference type="PIRSF" id="PIRSF002131">
    <property type="entry name" value="Ribosomal_S11"/>
    <property type="match status" value="1"/>
</dbReference>
<keyword evidence="5" id="KW-0812">Transmembrane</keyword>
<comment type="similarity">
    <text evidence="1">Belongs to the universal ribosomal protein uS11 family.</text>
</comment>
<dbReference type="GO" id="GO:0003735">
    <property type="term" value="F:structural constituent of ribosome"/>
    <property type="evidence" value="ECO:0007669"/>
    <property type="project" value="InterPro"/>
</dbReference>
<evidence type="ECO:0000256" key="1">
    <source>
        <dbReference type="ARBA" id="ARBA00006194"/>
    </source>
</evidence>
<dbReference type="InterPro" id="IPR036967">
    <property type="entry name" value="Ribosomal_uS11_sf"/>
</dbReference>
<proteinExistence type="inferred from homology"/>